<accession>T1GE57</accession>
<dbReference type="GO" id="GO:0007165">
    <property type="term" value="P:signal transduction"/>
    <property type="evidence" value="ECO:0007669"/>
    <property type="project" value="TreeGrafter"/>
</dbReference>
<dbReference type="GO" id="GO:0031012">
    <property type="term" value="C:extracellular matrix"/>
    <property type="evidence" value="ECO:0007669"/>
    <property type="project" value="TreeGrafter"/>
</dbReference>
<name>T1GE57_MEGSC</name>
<organism evidence="2 3">
    <name type="scientific">Megaselia scalaris</name>
    <name type="common">Humpbacked fly</name>
    <name type="synonym">Phora scalaris</name>
    <dbReference type="NCBI Taxonomy" id="36166"/>
    <lineage>
        <taxon>Eukaryota</taxon>
        <taxon>Metazoa</taxon>
        <taxon>Ecdysozoa</taxon>
        <taxon>Arthropoda</taxon>
        <taxon>Hexapoda</taxon>
        <taxon>Insecta</taxon>
        <taxon>Pterygota</taxon>
        <taxon>Neoptera</taxon>
        <taxon>Endopterygota</taxon>
        <taxon>Diptera</taxon>
        <taxon>Brachycera</taxon>
        <taxon>Muscomorpha</taxon>
        <taxon>Platypezoidea</taxon>
        <taxon>Phoridae</taxon>
        <taxon>Megaseliini</taxon>
        <taxon>Megaselia</taxon>
    </lineage>
</organism>
<evidence type="ECO:0000313" key="2">
    <source>
        <dbReference type="EnsemblMetazoa" id="MESCA001615-PA"/>
    </source>
</evidence>
<evidence type="ECO:0000256" key="1">
    <source>
        <dbReference type="ARBA" id="ARBA00022729"/>
    </source>
</evidence>
<dbReference type="PANTHER" id="PTHR11348:SF17">
    <property type="entry name" value="CCN"/>
    <property type="match status" value="1"/>
</dbReference>
<protein>
    <submittedName>
        <fullName evidence="2">Uncharacterized protein</fullName>
    </submittedName>
</protein>
<reference evidence="2" key="2">
    <citation type="submission" date="2015-06" db="UniProtKB">
        <authorList>
            <consortium name="EnsemblMetazoa"/>
        </authorList>
    </citation>
    <scope>IDENTIFICATION</scope>
</reference>
<dbReference type="GO" id="GO:0008201">
    <property type="term" value="F:heparin binding"/>
    <property type="evidence" value="ECO:0007669"/>
    <property type="project" value="TreeGrafter"/>
</dbReference>
<sequence>MEQKGHECKNLHRLGPSRIRLGPCVSRKLYRPHVCGHCHNNKCCVPSVTTTIQVEILCPINSQDPVDYIRDGVDLWDNRNLDPINQEYLHSRQIPISNKYIPVQWILKCDCVSIIFCYKYI</sequence>
<dbReference type="GO" id="GO:0007155">
    <property type="term" value="P:cell adhesion"/>
    <property type="evidence" value="ECO:0007669"/>
    <property type="project" value="TreeGrafter"/>
</dbReference>
<dbReference type="STRING" id="36166.T1GE57"/>
<dbReference type="OMA" id="GHECKNL"/>
<dbReference type="EnsemblMetazoa" id="MESCA001615-RA">
    <property type="protein sequence ID" value="MESCA001615-PA"/>
    <property type="gene ID" value="MESCA001615"/>
</dbReference>
<dbReference type="InterPro" id="IPR050941">
    <property type="entry name" value="CCN"/>
</dbReference>
<dbReference type="HOGENOM" id="CLU_2040742_0_0_1"/>
<dbReference type="Proteomes" id="UP000015102">
    <property type="component" value="Unassembled WGS sequence"/>
</dbReference>
<keyword evidence="1" id="KW-0732">Signal</keyword>
<keyword evidence="3" id="KW-1185">Reference proteome</keyword>
<dbReference type="EMBL" id="CAQQ02183929">
    <property type="status" value="NOT_ANNOTATED_CDS"/>
    <property type="molecule type" value="Genomic_DNA"/>
</dbReference>
<dbReference type="PANTHER" id="PTHR11348">
    <property type="entry name" value="CONNECTIVE TISSUE GROWTH FACTOR-RELATED"/>
    <property type="match status" value="1"/>
</dbReference>
<dbReference type="AlphaFoldDB" id="T1GE57"/>
<proteinExistence type="predicted"/>
<dbReference type="GO" id="GO:0005615">
    <property type="term" value="C:extracellular space"/>
    <property type="evidence" value="ECO:0007669"/>
    <property type="project" value="TreeGrafter"/>
</dbReference>
<dbReference type="GO" id="GO:0005178">
    <property type="term" value="F:integrin binding"/>
    <property type="evidence" value="ECO:0007669"/>
    <property type="project" value="TreeGrafter"/>
</dbReference>
<dbReference type="GO" id="GO:0045597">
    <property type="term" value="P:positive regulation of cell differentiation"/>
    <property type="evidence" value="ECO:0007669"/>
    <property type="project" value="TreeGrafter"/>
</dbReference>
<reference evidence="3" key="1">
    <citation type="submission" date="2013-02" db="EMBL/GenBank/DDBJ databases">
        <authorList>
            <person name="Hughes D."/>
        </authorList>
    </citation>
    <scope>NUCLEOTIDE SEQUENCE</scope>
    <source>
        <strain>Durham</strain>
        <strain evidence="3">NC isolate 2 -- Noor lab</strain>
    </source>
</reference>
<evidence type="ECO:0000313" key="3">
    <source>
        <dbReference type="Proteomes" id="UP000015102"/>
    </source>
</evidence>